<dbReference type="GO" id="GO:0019684">
    <property type="term" value="P:photosynthesis, light reaction"/>
    <property type="evidence" value="ECO:0007669"/>
    <property type="project" value="InterPro"/>
</dbReference>
<dbReference type="Proteomes" id="UP001155280">
    <property type="component" value="Unassembled WGS sequence"/>
</dbReference>
<name>A0A9X2I2K6_9FLAO</name>
<dbReference type="InterPro" id="IPR011033">
    <property type="entry name" value="PRC_barrel-like_sf"/>
</dbReference>
<dbReference type="RefSeq" id="WP_241551881.1">
    <property type="nucleotide sequence ID" value="NZ_JANCNS010000002.1"/>
</dbReference>
<sequence length="270" mass="32175">MSEAEKRLYYMSELKDYRVNKEDFDIRGWILRDLDNRIVGEIDDFLVNLDLGKVVYVDVKVDQSIIETNHDPYAASPNSELREFINKDGENHIIIPVGLVNINRKEKYAYTRSINYQTFADTKRYQKGTTISRTYEEQVMESYDRRKETFDTKNSPNRSKQYTDAELADLARQHPDKKNAGIVHEENREQIKREKARLRNESNPEEPMYDDYEAEKMHRTNLGNMRPERSLDDDSEWLHEDHGLIDTDPHVKSQPKKRVTDKFYDRKEFR</sequence>
<dbReference type="InterPro" id="IPR014747">
    <property type="entry name" value="Bac_photo_RC_H_C"/>
</dbReference>
<feature type="compositionally biased region" description="Basic and acidic residues" evidence="1">
    <location>
        <begin position="258"/>
        <end position="270"/>
    </location>
</feature>
<organism evidence="2 3">
    <name type="scientific">Christiangramia oceanisediminis</name>
    <dbReference type="NCBI Taxonomy" id="2920386"/>
    <lineage>
        <taxon>Bacteria</taxon>
        <taxon>Pseudomonadati</taxon>
        <taxon>Bacteroidota</taxon>
        <taxon>Flavobacteriia</taxon>
        <taxon>Flavobacteriales</taxon>
        <taxon>Flavobacteriaceae</taxon>
        <taxon>Christiangramia</taxon>
    </lineage>
</organism>
<dbReference type="Gene3D" id="3.90.50.10">
    <property type="entry name" value="Photosynthetic Reaction Center, subunit H, domain 2"/>
    <property type="match status" value="1"/>
</dbReference>
<accession>A0A9X2I2K6</accession>
<protein>
    <recommendedName>
        <fullName evidence="4">PRC-barrel domain-containing protein</fullName>
    </recommendedName>
</protein>
<dbReference type="AlphaFoldDB" id="A0A9X2I2K6"/>
<evidence type="ECO:0000313" key="2">
    <source>
        <dbReference type="EMBL" id="MCP9200074.1"/>
    </source>
</evidence>
<gene>
    <name evidence="2" type="ORF">MKO06_09155</name>
</gene>
<keyword evidence="3" id="KW-1185">Reference proteome</keyword>
<evidence type="ECO:0000256" key="1">
    <source>
        <dbReference type="SAM" id="MobiDB-lite"/>
    </source>
</evidence>
<reference evidence="2" key="1">
    <citation type="submission" date="2022-07" db="EMBL/GenBank/DDBJ databases">
        <title>Gramela sediminis sp. nov., isolated from deep-sea sediment of the Indian Ocean.</title>
        <authorList>
            <person name="Shi H."/>
        </authorList>
    </citation>
    <scope>NUCLEOTIDE SEQUENCE</scope>
    <source>
        <strain evidence="2">GC03-9</strain>
    </source>
</reference>
<feature type="compositionally biased region" description="Basic and acidic residues" evidence="1">
    <location>
        <begin position="186"/>
        <end position="202"/>
    </location>
</feature>
<feature type="compositionally biased region" description="Acidic residues" evidence="1">
    <location>
        <begin position="203"/>
        <end position="213"/>
    </location>
</feature>
<feature type="region of interest" description="Disordered" evidence="1">
    <location>
        <begin position="186"/>
        <end position="270"/>
    </location>
</feature>
<evidence type="ECO:0000313" key="3">
    <source>
        <dbReference type="Proteomes" id="UP001155280"/>
    </source>
</evidence>
<comment type="caution">
    <text evidence="2">The sequence shown here is derived from an EMBL/GenBank/DDBJ whole genome shotgun (WGS) entry which is preliminary data.</text>
</comment>
<feature type="compositionally biased region" description="Basic and acidic residues" evidence="1">
    <location>
        <begin position="226"/>
        <end position="251"/>
    </location>
</feature>
<dbReference type="GO" id="GO:0030077">
    <property type="term" value="C:plasma membrane light-harvesting complex"/>
    <property type="evidence" value="ECO:0007669"/>
    <property type="project" value="InterPro"/>
</dbReference>
<dbReference type="EMBL" id="JANCNS010000002">
    <property type="protein sequence ID" value="MCP9200074.1"/>
    <property type="molecule type" value="Genomic_DNA"/>
</dbReference>
<evidence type="ECO:0008006" key="4">
    <source>
        <dbReference type="Google" id="ProtNLM"/>
    </source>
</evidence>
<proteinExistence type="predicted"/>
<dbReference type="SUPFAM" id="SSF50346">
    <property type="entry name" value="PRC-barrel domain"/>
    <property type="match status" value="1"/>
</dbReference>